<protein>
    <submittedName>
        <fullName evidence="1">Family 78 glycoside hydrolase catalytic domain</fullName>
    </submittedName>
</protein>
<keyword evidence="1" id="KW-0378">Hydrolase</keyword>
<evidence type="ECO:0000313" key="2">
    <source>
        <dbReference type="Proteomes" id="UP001631969"/>
    </source>
</evidence>
<proteinExistence type="predicted"/>
<evidence type="ECO:0000313" key="1">
    <source>
        <dbReference type="EMBL" id="MFM9327477.1"/>
    </source>
</evidence>
<dbReference type="Proteomes" id="UP001631969">
    <property type="component" value="Unassembled WGS sequence"/>
</dbReference>
<dbReference type="EMBL" id="JBJURJ010000002">
    <property type="protein sequence ID" value="MFM9327477.1"/>
    <property type="molecule type" value="Genomic_DNA"/>
</dbReference>
<gene>
    <name evidence="1" type="ORF">ACI1P1_04100</name>
</gene>
<name>A0ACC7NZI8_9BACL</name>
<sequence length="961" mass="108212">MQNDLNMWQARWIWGGGAVSPRNEWRCFRKTFFYDNANGSASLKLTADSRYILYVNGVRLGRGPVRSWQSALSYDEYDLTGLLIPGAHNTIAVLVNHYGIPTFQYLRGRGGLLVQLETTGENPQVVLVTDGTWKTAVYEGMNPFTARMSCQLPFVESFDARVQDEAWTGCGYDDSHWESADELGTAGMEPWTGLVPRDIPMLTEEPVYPVRVEELSRVRPRSWGTVLDLRNHFVPNSQHHANNVQFTGYLATVIRTKAATKATIGIPDGGRTSVSISLNGNWLDTSGWYGEMGERYLDVELAAGDTFLLMDLKGTIHGHGFHFGIHSEEAFQLLSPLGASATTPFMGIGPFSSFEEAVEGQTWDPEPAGYLRARGIAGVGDLENFRDWIRPFSREHVSDEDLFGLFVWTPEKTRLAVPHTLQNAVMANTASAIIPVFPGADTEIVIDFGREYSGYVEFEVEAAGGTILDLYGFEYMRNGWRHHTYQLDNTLRYVCREGKQRYSSPIRRGFRYLAVAVRNASGPVRLHRVNLLQSNYPVAQVGRFHSSDPMLNDIWEISRHTTRLCMEDTFVDCPAYEQVFWVGDARNEALVNYYLFGGSEIVKRCLRLVPGSRFQSELYVDQVPSGWNSVIPNWTFFWITACAEYVQFTGDTDFAAEMYPHVRSTLDAYRQRLDEHGLLNMKGWNFLDWAPIDQPRDGTVAHQNMFLAKALDTGAFLADYTDRTGGAELRRQAEELKAAINRRLWREEKQAYVDCIHADGTFSHVFSMQTQVAAFLAGVPDGEKLKRVADMIQSPPAGFVQIGSPFMSFFYHEALAKLDRYDLLFADLRSRYSEMVDEEATTCWETYPKPLEERAHPLELTRSHCHAWSAGPGYFLGRHVLGVRGDSDGWSRVIVEPQIGSLDWARGAVPLPGGGRVDVSWQADKGKRTIRIRVEAPAAVELQVIPPEGYTASVEEVRVSE</sequence>
<organism evidence="1 2">
    <name type="scientific">Paenibacillus mesotrionivorans</name>
    <dbReference type="NCBI Taxonomy" id="3160968"/>
    <lineage>
        <taxon>Bacteria</taxon>
        <taxon>Bacillati</taxon>
        <taxon>Bacillota</taxon>
        <taxon>Bacilli</taxon>
        <taxon>Bacillales</taxon>
        <taxon>Paenibacillaceae</taxon>
        <taxon>Paenibacillus</taxon>
    </lineage>
</organism>
<reference evidence="1" key="1">
    <citation type="submission" date="2024-12" db="EMBL/GenBank/DDBJ databases">
        <authorList>
            <person name="Wu N."/>
        </authorList>
    </citation>
    <scope>NUCLEOTIDE SEQUENCE</scope>
    <source>
        <strain evidence="1">P15</strain>
    </source>
</reference>
<accession>A0ACC7NZI8</accession>
<comment type="caution">
    <text evidence="1">The sequence shown here is derived from an EMBL/GenBank/DDBJ whole genome shotgun (WGS) entry which is preliminary data.</text>
</comment>
<keyword evidence="2" id="KW-1185">Reference proteome</keyword>